<proteinExistence type="predicted"/>
<reference evidence="2 3" key="1">
    <citation type="submission" date="2019-11" db="EMBL/GenBank/DDBJ databases">
        <title>Draft genome sequence of 12 host-associated Lactobacillus reuteri rodent strains.</title>
        <authorList>
            <person name="Zhang S."/>
            <person name="Ozcam M."/>
            <person name="Van Pijkeren J.P."/>
        </authorList>
    </citation>
    <scope>NUCLEOTIDE SEQUENCE [LARGE SCALE GENOMIC DNA]</scope>
    <source>
        <strain evidence="2 3">Lr4020</strain>
    </source>
</reference>
<keyword evidence="1" id="KW-0812">Transmembrane</keyword>
<feature type="transmembrane region" description="Helical" evidence="1">
    <location>
        <begin position="41"/>
        <end position="58"/>
    </location>
</feature>
<dbReference type="RefSeq" id="WP_153705204.1">
    <property type="nucleotide sequence ID" value="NZ_WJNA01000028.1"/>
</dbReference>
<feature type="transmembrane region" description="Helical" evidence="1">
    <location>
        <begin position="118"/>
        <end position="143"/>
    </location>
</feature>
<dbReference type="AlphaFoldDB" id="A0A6L5P5T7"/>
<keyword evidence="1" id="KW-0472">Membrane</keyword>
<evidence type="ECO:0000313" key="2">
    <source>
        <dbReference type="EMBL" id="MRH09741.1"/>
    </source>
</evidence>
<protein>
    <submittedName>
        <fullName evidence="2">Uncharacterized protein</fullName>
    </submittedName>
</protein>
<evidence type="ECO:0000313" key="3">
    <source>
        <dbReference type="Proteomes" id="UP000472879"/>
    </source>
</evidence>
<evidence type="ECO:0000256" key="1">
    <source>
        <dbReference type="SAM" id="Phobius"/>
    </source>
</evidence>
<name>A0A6L5P5T7_LIMRT</name>
<organism evidence="2 3">
    <name type="scientific">Limosilactobacillus reuteri</name>
    <name type="common">Lactobacillus reuteri</name>
    <dbReference type="NCBI Taxonomy" id="1598"/>
    <lineage>
        <taxon>Bacteria</taxon>
        <taxon>Bacillati</taxon>
        <taxon>Bacillota</taxon>
        <taxon>Bacilli</taxon>
        <taxon>Lactobacillales</taxon>
        <taxon>Lactobacillaceae</taxon>
        <taxon>Limosilactobacillus</taxon>
    </lineage>
</organism>
<gene>
    <name evidence="2" type="ORF">GIX81_09925</name>
</gene>
<sequence>MIKFNKNDKATAIQSIMLAFLNSMVLTVFTFTKTNASDVKGIFMATITVTIPLIMNVYKDDKKVTIVKQNYDTLLKKLGFSLLGVLGILMVIMFEWLMELISQGPLIVYLLFHAVKLFGSYLGLIEMMSLIIEPWVYSMLFYLDRNLKM</sequence>
<accession>A0A6L5P5T7</accession>
<dbReference type="Proteomes" id="UP000472879">
    <property type="component" value="Unassembled WGS sequence"/>
</dbReference>
<comment type="caution">
    <text evidence="2">The sequence shown here is derived from an EMBL/GenBank/DDBJ whole genome shotgun (WGS) entry which is preliminary data.</text>
</comment>
<feature type="transmembrane region" description="Helical" evidence="1">
    <location>
        <begin position="78"/>
        <end position="98"/>
    </location>
</feature>
<dbReference type="EMBL" id="WJNA01000028">
    <property type="protein sequence ID" value="MRH09741.1"/>
    <property type="molecule type" value="Genomic_DNA"/>
</dbReference>
<keyword evidence="1" id="KW-1133">Transmembrane helix</keyword>
<feature type="transmembrane region" description="Helical" evidence="1">
    <location>
        <begin position="12"/>
        <end position="29"/>
    </location>
</feature>